<comment type="caution">
    <text evidence="1">The sequence shown here is derived from an EMBL/GenBank/DDBJ whole genome shotgun (WGS) entry which is preliminary data.</text>
</comment>
<dbReference type="RefSeq" id="WP_130492262.1">
    <property type="nucleotide sequence ID" value="NZ_SGXD01000002.1"/>
</dbReference>
<dbReference type="AlphaFoldDB" id="A0A4Q7NRZ2"/>
<proteinExistence type="predicted"/>
<evidence type="ECO:0000313" key="1">
    <source>
        <dbReference type="EMBL" id="RZS89694.1"/>
    </source>
</evidence>
<dbReference type="OrthoDB" id="5125216at2"/>
<gene>
    <name evidence="1" type="ORF">EV189_1467</name>
</gene>
<reference evidence="1 2" key="1">
    <citation type="submission" date="2019-02" db="EMBL/GenBank/DDBJ databases">
        <title>Genomic Encyclopedia of Type Strains, Phase IV (KMG-IV): sequencing the most valuable type-strain genomes for metagenomic binning, comparative biology and taxonomic classification.</title>
        <authorList>
            <person name="Goeker M."/>
        </authorList>
    </citation>
    <scope>NUCLEOTIDE SEQUENCE [LARGE SCALE GENOMIC DNA]</scope>
    <source>
        <strain evidence="1 2">DSM 45622</strain>
    </source>
</reference>
<name>A0A4Q7NRZ2_9ACTN</name>
<keyword evidence="2" id="KW-1185">Reference proteome</keyword>
<dbReference type="EMBL" id="SGXD01000002">
    <property type="protein sequence ID" value="RZS89694.1"/>
    <property type="molecule type" value="Genomic_DNA"/>
</dbReference>
<evidence type="ECO:0000313" key="2">
    <source>
        <dbReference type="Proteomes" id="UP000293638"/>
    </source>
</evidence>
<sequence>MRRLTFLAGFATGYVLGARAGRERYEQIARGYRSFAGNAKVQSVADKAKSQATDLASTAKDKAASKVSSAVHGQGPEHAAPHDDLDSVLVLDVDGRVATGDGVGGTGDRMGL</sequence>
<dbReference type="Proteomes" id="UP000293638">
    <property type="component" value="Unassembled WGS sequence"/>
</dbReference>
<organism evidence="1 2">
    <name type="scientific">Motilibacter rhizosphaerae</name>
    <dbReference type="NCBI Taxonomy" id="598652"/>
    <lineage>
        <taxon>Bacteria</taxon>
        <taxon>Bacillati</taxon>
        <taxon>Actinomycetota</taxon>
        <taxon>Actinomycetes</taxon>
        <taxon>Motilibacterales</taxon>
        <taxon>Motilibacteraceae</taxon>
        <taxon>Motilibacter</taxon>
    </lineage>
</organism>
<accession>A0A4Q7NRZ2</accession>
<evidence type="ECO:0008006" key="3">
    <source>
        <dbReference type="Google" id="ProtNLM"/>
    </source>
</evidence>
<protein>
    <recommendedName>
        <fullName evidence="3">YtxH-like protein</fullName>
    </recommendedName>
</protein>